<dbReference type="PANTHER" id="PTHR30027:SF3">
    <property type="entry name" value="16S RRNA (URACIL(1498)-N(3))-METHYLTRANSFERASE"/>
    <property type="match status" value="1"/>
</dbReference>
<evidence type="ECO:0000256" key="8">
    <source>
        <dbReference type="ARBA" id="ARBA00025699"/>
    </source>
</evidence>
<dbReference type="Pfam" id="PF04452">
    <property type="entry name" value="Methyltrans_RNA"/>
    <property type="match status" value="1"/>
</dbReference>
<evidence type="ECO:0000256" key="1">
    <source>
        <dbReference type="ARBA" id="ARBA00004496"/>
    </source>
</evidence>
<proteinExistence type="inferred from homology"/>
<organism evidence="12 13">
    <name type="scientific">Moraxella oculi</name>
    <dbReference type="NCBI Taxonomy" id="2940516"/>
    <lineage>
        <taxon>Bacteria</taxon>
        <taxon>Pseudomonadati</taxon>
        <taxon>Pseudomonadota</taxon>
        <taxon>Gammaproteobacteria</taxon>
        <taxon>Moraxellales</taxon>
        <taxon>Moraxellaceae</taxon>
        <taxon>Moraxella</taxon>
    </lineage>
</organism>
<evidence type="ECO:0000256" key="4">
    <source>
        <dbReference type="ARBA" id="ARBA00022552"/>
    </source>
</evidence>
<comment type="subcellular location">
    <subcellularLocation>
        <location evidence="1 10">Cytoplasm</location>
    </subcellularLocation>
</comment>
<name>A0ABW8U3R9_9GAMM</name>
<dbReference type="RefSeq" id="WP_407068603.1">
    <property type="nucleotide sequence ID" value="NZ_JBJJXE010000002.1"/>
</dbReference>
<keyword evidence="5 10" id="KW-0489">Methyltransferase</keyword>
<dbReference type="NCBIfam" id="TIGR00046">
    <property type="entry name" value="RsmE family RNA methyltransferase"/>
    <property type="match status" value="1"/>
</dbReference>
<dbReference type="EMBL" id="JBJJXE010000002">
    <property type="protein sequence ID" value="MFL1731803.1"/>
    <property type="molecule type" value="Genomic_DNA"/>
</dbReference>
<comment type="catalytic activity">
    <reaction evidence="9 10">
        <text>uridine(1498) in 16S rRNA + S-adenosyl-L-methionine = N(3)-methyluridine(1498) in 16S rRNA + S-adenosyl-L-homocysteine + H(+)</text>
        <dbReference type="Rhea" id="RHEA:42920"/>
        <dbReference type="Rhea" id="RHEA-COMP:10283"/>
        <dbReference type="Rhea" id="RHEA-COMP:10284"/>
        <dbReference type="ChEBI" id="CHEBI:15378"/>
        <dbReference type="ChEBI" id="CHEBI:57856"/>
        <dbReference type="ChEBI" id="CHEBI:59789"/>
        <dbReference type="ChEBI" id="CHEBI:65315"/>
        <dbReference type="ChEBI" id="CHEBI:74502"/>
        <dbReference type="EC" id="2.1.1.193"/>
    </reaction>
</comment>
<dbReference type="NCBIfam" id="NF008700">
    <property type="entry name" value="PRK11713.5-4"/>
    <property type="match status" value="1"/>
</dbReference>
<keyword evidence="3 10" id="KW-0963">Cytoplasm</keyword>
<evidence type="ECO:0000256" key="6">
    <source>
        <dbReference type="ARBA" id="ARBA00022679"/>
    </source>
</evidence>
<dbReference type="GO" id="GO:0008168">
    <property type="term" value="F:methyltransferase activity"/>
    <property type="evidence" value="ECO:0007669"/>
    <property type="project" value="UniProtKB-KW"/>
</dbReference>
<dbReference type="PANTHER" id="PTHR30027">
    <property type="entry name" value="RIBOSOMAL RNA SMALL SUBUNIT METHYLTRANSFERASE E"/>
    <property type="match status" value="1"/>
</dbReference>
<comment type="caution">
    <text evidence="12">The sequence shown here is derived from an EMBL/GenBank/DDBJ whole genome shotgun (WGS) entry which is preliminary data.</text>
</comment>
<sequence>MNVLLLTDEFFDGDRAVINNADQLSHIKTVLKSQIGDVLKIGRLGGCAGVGVLTDLTANQAILTDVKLTVPPPNKTGVTIMLALPRPKVLRRLIMDMTAMGVNHIILVNSARTDKSYWGSPILSRLDEFVIEGLQQGVDTIPPTITLAKRFKPFVQDELPSLIEPADSVVCHPYAAMPFGEFVQKNALPTFIAIGAEGGFVPYEIERFNEVGIAAVSLGERILRTESAVNAVLGRYLS</sequence>
<comment type="similarity">
    <text evidence="2 10">Belongs to the RNA methyltransferase RsmE family.</text>
</comment>
<protein>
    <recommendedName>
        <fullName evidence="10">Ribosomal RNA small subunit methyltransferase E</fullName>
        <ecNumber evidence="10">2.1.1.193</ecNumber>
    </recommendedName>
</protein>
<keyword evidence="7 10" id="KW-0949">S-adenosyl-L-methionine</keyword>
<comment type="function">
    <text evidence="8 10">Specifically methylates the N3 position of the uracil ring of uridine 1498 (m3U1498) in 16S rRNA. Acts on the fully assembled 30S ribosomal subunit.</text>
</comment>
<dbReference type="PIRSF" id="PIRSF015601">
    <property type="entry name" value="MTase_slr0722"/>
    <property type="match status" value="1"/>
</dbReference>
<dbReference type="Proteomes" id="UP001624684">
    <property type="component" value="Unassembled WGS sequence"/>
</dbReference>
<evidence type="ECO:0000313" key="12">
    <source>
        <dbReference type="EMBL" id="MFL1731803.1"/>
    </source>
</evidence>
<evidence type="ECO:0000256" key="7">
    <source>
        <dbReference type="ARBA" id="ARBA00022691"/>
    </source>
</evidence>
<evidence type="ECO:0000256" key="10">
    <source>
        <dbReference type="PIRNR" id="PIRNR015601"/>
    </source>
</evidence>
<accession>A0ABW8U3R9</accession>
<dbReference type="InterPro" id="IPR029026">
    <property type="entry name" value="tRNA_m1G_MTases_N"/>
</dbReference>
<evidence type="ECO:0000256" key="2">
    <source>
        <dbReference type="ARBA" id="ARBA00005528"/>
    </source>
</evidence>
<dbReference type="EC" id="2.1.1.193" evidence="10"/>
<evidence type="ECO:0000313" key="13">
    <source>
        <dbReference type="Proteomes" id="UP001624684"/>
    </source>
</evidence>
<keyword evidence="13" id="KW-1185">Reference proteome</keyword>
<dbReference type="CDD" id="cd18084">
    <property type="entry name" value="RsmE-like"/>
    <property type="match status" value="1"/>
</dbReference>
<dbReference type="SUPFAM" id="SSF75217">
    <property type="entry name" value="alpha/beta knot"/>
    <property type="match status" value="1"/>
</dbReference>
<dbReference type="InterPro" id="IPR006700">
    <property type="entry name" value="RsmE"/>
</dbReference>
<dbReference type="Gene3D" id="3.40.1280.10">
    <property type="match status" value="1"/>
</dbReference>
<keyword evidence="4 10" id="KW-0698">rRNA processing</keyword>
<evidence type="ECO:0000256" key="5">
    <source>
        <dbReference type="ARBA" id="ARBA00022603"/>
    </source>
</evidence>
<dbReference type="GO" id="GO:0032259">
    <property type="term" value="P:methylation"/>
    <property type="evidence" value="ECO:0007669"/>
    <property type="project" value="UniProtKB-KW"/>
</dbReference>
<feature type="domain" description="Ribosomal RNA small subunit methyltransferase E methyltransferase" evidence="11">
    <location>
        <begin position="74"/>
        <end position="234"/>
    </location>
</feature>
<reference evidence="12 13" key="1">
    <citation type="submission" date="2024-11" db="EMBL/GenBank/DDBJ databases">
        <title>First Report of Moraxella oculi in Brazil in an Infectious Bovine Keratoconjunctivitis Outbreak.</title>
        <authorList>
            <person name="Carvalho C.V."/>
            <person name="Domingues R."/>
            <person name="Coutinho C."/>
            <person name="Honorio N.T.B.S."/>
            <person name="Faza D.R.L.R."/>
            <person name="Carvalho W.A."/>
            <person name="Machado A.B.F."/>
            <person name="Martins M.F."/>
            <person name="Gaspar E.B."/>
        </authorList>
    </citation>
    <scope>NUCLEOTIDE SEQUENCE [LARGE SCALE GENOMIC DNA]</scope>
    <source>
        <strain evidence="12 13">2117LE</strain>
    </source>
</reference>
<keyword evidence="6 10" id="KW-0808">Transferase</keyword>
<evidence type="ECO:0000256" key="9">
    <source>
        <dbReference type="ARBA" id="ARBA00047944"/>
    </source>
</evidence>
<gene>
    <name evidence="12" type="ORF">ACJHVH_02135</name>
</gene>
<evidence type="ECO:0000256" key="3">
    <source>
        <dbReference type="ARBA" id="ARBA00022490"/>
    </source>
</evidence>
<dbReference type="InterPro" id="IPR029028">
    <property type="entry name" value="Alpha/beta_knot_MTases"/>
</dbReference>
<evidence type="ECO:0000259" key="11">
    <source>
        <dbReference type="Pfam" id="PF04452"/>
    </source>
</evidence>
<dbReference type="InterPro" id="IPR046886">
    <property type="entry name" value="RsmE_MTase_dom"/>
</dbReference>